<keyword evidence="4" id="KW-1185">Reference proteome</keyword>
<feature type="region of interest" description="Disordered" evidence="1">
    <location>
        <begin position="1"/>
        <end position="51"/>
    </location>
</feature>
<gene>
    <name evidence="3" type="ORF">FKW77_006831</name>
</gene>
<dbReference type="InterPro" id="IPR021514">
    <property type="entry name" value="DUF3176"/>
</dbReference>
<proteinExistence type="predicted"/>
<keyword evidence="2" id="KW-0812">Transmembrane</keyword>
<organism evidence="3 4">
    <name type="scientific">Venturia effusa</name>
    <dbReference type="NCBI Taxonomy" id="50376"/>
    <lineage>
        <taxon>Eukaryota</taxon>
        <taxon>Fungi</taxon>
        <taxon>Dikarya</taxon>
        <taxon>Ascomycota</taxon>
        <taxon>Pezizomycotina</taxon>
        <taxon>Dothideomycetes</taxon>
        <taxon>Pleosporomycetidae</taxon>
        <taxon>Venturiales</taxon>
        <taxon>Venturiaceae</taxon>
        <taxon>Venturia</taxon>
    </lineage>
</organism>
<dbReference type="Pfam" id="PF11374">
    <property type="entry name" value="DUF3176"/>
    <property type="match status" value="1"/>
</dbReference>
<dbReference type="PANTHER" id="PTHR35394">
    <property type="entry name" value="DUF3176 DOMAIN-CONTAINING PROTEIN"/>
    <property type="match status" value="1"/>
</dbReference>
<feature type="transmembrane region" description="Helical" evidence="2">
    <location>
        <begin position="159"/>
        <end position="180"/>
    </location>
</feature>
<dbReference type="AlphaFoldDB" id="A0A517L1I8"/>
<evidence type="ECO:0000256" key="1">
    <source>
        <dbReference type="SAM" id="MobiDB-lite"/>
    </source>
</evidence>
<dbReference type="PANTHER" id="PTHR35394:SF5">
    <property type="entry name" value="DUF3176 DOMAIN-CONTAINING PROTEIN"/>
    <property type="match status" value="1"/>
</dbReference>
<reference evidence="3 4" key="1">
    <citation type="submission" date="2019-07" db="EMBL/GenBank/DDBJ databases">
        <title>Finished genome of Venturia effusa.</title>
        <authorList>
            <person name="Young C.A."/>
            <person name="Cox M.P."/>
            <person name="Ganley A.R.D."/>
            <person name="David W.J."/>
        </authorList>
    </citation>
    <scope>NUCLEOTIDE SEQUENCE [LARGE SCALE GENOMIC DNA]</scope>
    <source>
        <strain evidence="4">albino</strain>
    </source>
</reference>
<evidence type="ECO:0000313" key="3">
    <source>
        <dbReference type="EMBL" id="QDS69497.1"/>
    </source>
</evidence>
<feature type="transmembrane region" description="Helical" evidence="2">
    <location>
        <begin position="123"/>
        <end position="147"/>
    </location>
</feature>
<protein>
    <submittedName>
        <fullName evidence="3">Uncharacterized protein</fullName>
    </submittedName>
</protein>
<keyword evidence="2" id="KW-0472">Membrane</keyword>
<evidence type="ECO:0000256" key="2">
    <source>
        <dbReference type="SAM" id="Phobius"/>
    </source>
</evidence>
<name>A0A517L1I8_9PEZI</name>
<feature type="compositionally biased region" description="Polar residues" evidence="1">
    <location>
        <begin position="38"/>
        <end position="48"/>
    </location>
</feature>
<sequence length="723" mass="79439">MFPVFPNRSWSQSPGPQGVGNQPEPLERPLPPLPALPQSRNNSSNADPLSSPLEQFYQQHASQYQQKLNHPEQPFLTKPSLSNATTIDSLSLEKGRFGRVTSPTRRGRLGSLVNSLSPCFTEWWLGEILCWVAGALCIGAIILVLALYDGQPVPTRWPLGITLNAFISVISAIGKFSLAVPVNECIGELKWLWYGRSASSAHSNDQGSRLIDFETFDQASRGPWGAVLLAARLRTRTIASMGATITLLTLALDPFFQQIVTYPQRPRPNGRSSVARIVNYDPVHYRYLRNGTKYILSPDALYTAVGGIIVDSLGAYIPPAPVFCPSDDCRWPTFQTLGVCSECKDVSNYLSFACLDEPGDWKASRARTRNQTQYPATSSCGFFFNATSENPMMMTGYNVEDDGSPGEALAARIVGLHDFDSNQKFWNGSLLFKDTKVPLTDFITAGLPDGVSPYSNATPQALECIFKWCVKTIESTFINGNLTEKVITTFQNNSQPDDDYFYFDPSIDSLRHHYHNESIIPPGGSTEFTVHNDTSLEFALAITTIIPASLTSSNESSQYVLKYQVQTGMPTKAIFTNLTALRPPSNVAANMERLAVALTDVMRSNPSTTEPVFGTGSFEVYIHVRFGWLALPLVVAIATLGFLVATIRKASRANAGIWKTSSLATLMHGLSWDAKMSGDEETTVESQAGVSAPNRYAPVFLTTILDGWLFLGYIIHFETDAPP</sequence>
<dbReference type="STRING" id="50376.A0A517L1I8"/>
<accession>A0A517L1I8</accession>
<dbReference type="EMBL" id="CP042187">
    <property type="protein sequence ID" value="QDS69497.1"/>
    <property type="molecule type" value="Genomic_DNA"/>
</dbReference>
<evidence type="ECO:0000313" key="4">
    <source>
        <dbReference type="Proteomes" id="UP000316270"/>
    </source>
</evidence>
<feature type="transmembrane region" description="Helical" evidence="2">
    <location>
        <begin position="626"/>
        <end position="647"/>
    </location>
</feature>
<dbReference type="Proteomes" id="UP000316270">
    <property type="component" value="Chromosome 3"/>
</dbReference>
<feature type="transmembrane region" description="Helical" evidence="2">
    <location>
        <begin position="696"/>
        <end position="715"/>
    </location>
</feature>
<keyword evidence="2" id="KW-1133">Transmembrane helix</keyword>
<dbReference type="OrthoDB" id="5242705at2759"/>